<dbReference type="AlphaFoldDB" id="A0A8K0XUQ3"/>
<dbReference type="OrthoDB" id="3270520at2759"/>
<feature type="non-terminal residue" evidence="1">
    <location>
        <position position="1"/>
    </location>
</feature>
<sequence length="343" mass="38426">LIVGDYFKAKSDALEYSEQAADMISWLRSRTIILALLRQIQNSIGTTPLTILRAVLTRWTSHLRAYQRLLAVRSSLVAMVSTEEARPATGRLILVGDGKARAESMFEIIKDNVFWQSLARYVEHNRHPQVVHHLEPLGKAANVIQAANCRLDTVLLMLGYLYATFSNMNEDGDRVGVSAVKESLEKRWSKADYEVFIAAVILNPLYQLAPFSPQFMSNADARGLLSRVYKHVYKTTEVPTEFLLQVGDYLQKRGDFRGLPEACKLETVKAELEVCIPNSCISMLAAHINLVDCRGETPALSAFLTICVTGQLIAYYLHWHDVFCPSLQTQHLASDSSAHLVKS</sequence>
<evidence type="ECO:0000313" key="2">
    <source>
        <dbReference type="Proteomes" id="UP000813824"/>
    </source>
</evidence>
<comment type="caution">
    <text evidence="1">The sequence shown here is derived from an EMBL/GenBank/DDBJ whole genome shotgun (WGS) entry which is preliminary data.</text>
</comment>
<evidence type="ECO:0000313" key="1">
    <source>
        <dbReference type="EMBL" id="KAH8107176.1"/>
    </source>
</evidence>
<proteinExistence type="predicted"/>
<dbReference type="InterPro" id="IPR012337">
    <property type="entry name" value="RNaseH-like_sf"/>
</dbReference>
<dbReference type="EMBL" id="JAEVFJ010000002">
    <property type="protein sequence ID" value="KAH8107176.1"/>
    <property type="molecule type" value="Genomic_DNA"/>
</dbReference>
<accession>A0A8K0XUQ3</accession>
<organism evidence="1 2">
    <name type="scientific">Cristinia sonorae</name>
    <dbReference type="NCBI Taxonomy" id="1940300"/>
    <lineage>
        <taxon>Eukaryota</taxon>
        <taxon>Fungi</taxon>
        <taxon>Dikarya</taxon>
        <taxon>Basidiomycota</taxon>
        <taxon>Agaricomycotina</taxon>
        <taxon>Agaricomycetes</taxon>
        <taxon>Agaricomycetidae</taxon>
        <taxon>Agaricales</taxon>
        <taxon>Pleurotineae</taxon>
        <taxon>Stephanosporaceae</taxon>
        <taxon>Cristinia</taxon>
    </lineage>
</organism>
<keyword evidence="2" id="KW-1185">Reference proteome</keyword>
<dbReference type="Proteomes" id="UP000813824">
    <property type="component" value="Unassembled WGS sequence"/>
</dbReference>
<name>A0A8K0XUQ3_9AGAR</name>
<dbReference type="SUPFAM" id="SSF53098">
    <property type="entry name" value="Ribonuclease H-like"/>
    <property type="match status" value="1"/>
</dbReference>
<reference evidence="1" key="1">
    <citation type="journal article" date="2021" name="New Phytol.">
        <title>Evolutionary innovations through gain and loss of genes in the ectomycorrhizal Boletales.</title>
        <authorList>
            <person name="Wu G."/>
            <person name="Miyauchi S."/>
            <person name="Morin E."/>
            <person name="Kuo A."/>
            <person name="Drula E."/>
            <person name="Varga T."/>
            <person name="Kohler A."/>
            <person name="Feng B."/>
            <person name="Cao Y."/>
            <person name="Lipzen A."/>
            <person name="Daum C."/>
            <person name="Hundley H."/>
            <person name="Pangilinan J."/>
            <person name="Johnson J."/>
            <person name="Barry K."/>
            <person name="LaButti K."/>
            <person name="Ng V."/>
            <person name="Ahrendt S."/>
            <person name="Min B."/>
            <person name="Choi I.G."/>
            <person name="Park H."/>
            <person name="Plett J.M."/>
            <person name="Magnuson J."/>
            <person name="Spatafora J.W."/>
            <person name="Nagy L.G."/>
            <person name="Henrissat B."/>
            <person name="Grigoriev I.V."/>
            <person name="Yang Z.L."/>
            <person name="Xu J."/>
            <person name="Martin F.M."/>
        </authorList>
    </citation>
    <scope>NUCLEOTIDE SEQUENCE</scope>
    <source>
        <strain evidence="1">KKN 215</strain>
    </source>
</reference>
<protein>
    <submittedName>
        <fullName evidence="1">Uncharacterized protein</fullName>
    </submittedName>
</protein>
<gene>
    <name evidence="1" type="ORF">BXZ70DRAFT_885183</name>
</gene>